<keyword evidence="3" id="KW-1185">Reference proteome</keyword>
<dbReference type="EMBL" id="UYRT01027524">
    <property type="protein sequence ID" value="VDK66429.1"/>
    <property type="molecule type" value="Genomic_DNA"/>
</dbReference>
<protein>
    <submittedName>
        <fullName evidence="2">Uncharacterized protein</fullName>
    </submittedName>
</protein>
<dbReference type="OrthoDB" id="10252740at2759"/>
<feature type="region of interest" description="Disordered" evidence="1">
    <location>
        <begin position="1"/>
        <end position="24"/>
    </location>
</feature>
<accession>A0A3P6S2I4</accession>
<dbReference type="AlphaFoldDB" id="A0A3P6S2I4"/>
<feature type="compositionally biased region" description="Low complexity" evidence="1">
    <location>
        <begin position="1"/>
        <end position="11"/>
    </location>
</feature>
<name>A0A3P6S2I4_9BILA</name>
<evidence type="ECO:0000313" key="3">
    <source>
        <dbReference type="Proteomes" id="UP000271098"/>
    </source>
</evidence>
<proteinExistence type="predicted"/>
<dbReference type="Proteomes" id="UP000271098">
    <property type="component" value="Unassembled WGS sequence"/>
</dbReference>
<gene>
    <name evidence="2" type="ORF">GPUH_LOCUS8932</name>
</gene>
<reference evidence="2 3" key="1">
    <citation type="submission" date="2018-11" db="EMBL/GenBank/DDBJ databases">
        <authorList>
            <consortium name="Pathogen Informatics"/>
        </authorList>
    </citation>
    <scope>NUCLEOTIDE SEQUENCE [LARGE SCALE GENOMIC DNA]</scope>
</reference>
<organism evidence="2 3">
    <name type="scientific">Gongylonema pulchrum</name>
    <dbReference type="NCBI Taxonomy" id="637853"/>
    <lineage>
        <taxon>Eukaryota</taxon>
        <taxon>Metazoa</taxon>
        <taxon>Ecdysozoa</taxon>
        <taxon>Nematoda</taxon>
        <taxon>Chromadorea</taxon>
        <taxon>Rhabditida</taxon>
        <taxon>Spirurina</taxon>
        <taxon>Spiruromorpha</taxon>
        <taxon>Spiruroidea</taxon>
        <taxon>Gongylonematidae</taxon>
        <taxon>Gongylonema</taxon>
    </lineage>
</organism>
<sequence>MQRRSSPSSRSGCASAITGSPRELSPPLLQELACMNLREMASRPDVGHAGRQILVRSNFFEIDIAASNLIVTQYHVEIHHPGSRRLDR</sequence>
<evidence type="ECO:0000313" key="2">
    <source>
        <dbReference type="EMBL" id="VDK66429.1"/>
    </source>
</evidence>
<evidence type="ECO:0000256" key="1">
    <source>
        <dbReference type="SAM" id="MobiDB-lite"/>
    </source>
</evidence>